<dbReference type="AlphaFoldDB" id="A0AAV0N0E0"/>
<organism evidence="2 3">
    <name type="scientific">Linum tenue</name>
    <dbReference type="NCBI Taxonomy" id="586396"/>
    <lineage>
        <taxon>Eukaryota</taxon>
        <taxon>Viridiplantae</taxon>
        <taxon>Streptophyta</taxon>
        <taxon>Embryophyta</taxon>
        <taxon>Tracheophyta</taxon>
        <taxon>Spermatophyta</taxon>
        <taxon>Magnoliopsida</taxon>
        <taxon>eudicotyledons</taxon>
        <taxon>Gunneridae</taxon>
        <taxon>Pentapetalae</taxon>
        <taxon>rosids</taxon>
        <taxon>fabids</taxon>
        <taxon>Malpighiales</taxon>
        <taxon>Linaceae</taxon>
        <taxon>Linum</taxon>
    </lineage>
</organism>
<gene>
    <name evidence="2" type="ORF">LITE_LOCUS31026</name>
</gene>
<name>A0AAV0N0E0_9ROSI</name>
<evidence type="ECO:0000313" key="2">
    <source>
        <dbReference type="EMBL" id="CAI0451881.1"/>
    </source>
</evidence>
<keyword evidence="1" id="KW-0472">Membrane</keyword>
<dbReference type="Proteomes" id="UP001154282">
    <property type="component" value="Unassembled WGS sequence"/>
</dbReference>
<keyword evidence="1" id="KW-0812">Transmembrane</keyword>
<evidence type="ECO:0000256" key="1">
    <source>
        <dbReference type="SAM" id="Phobius"/>
    </source>
</evidence>
<accession>A0AAV0N0E0</accession>
<reference evidence="2" key="1">
    <citation type="submission" date="2022-08" db="EMBL/GenBank/DDBJ databases">
        <authorList>
            <person name="Gutierrez-Valencia J."/>
        </authorList>
    </citation>
    <scope>NUCLEOTIDE SEQUENCE</scope>
</reference>
<comment type="caution">
    <text evidence="2">The sequence shown here is derived from an EMBL/GenBank/DDBJ whole genome shotgun (WGS) entry which is preliminary data.</text>
</comment>
<keyword evidence="3" id="KW-1185">Reference proteome</keyword>
<keyword evidence="1" id="KW-1133">Transmembrane helix</keyword>
<protein>
    <submittedName>
        <fullName evidence="2">Uncharacterized protein</fullName>
    </submittedName>
</protein>
<feature type="transmembrane region" description="Helical" evidence="1">
    <location>
        <begin position="66"/>
        <end position="87"/>
    </location>
</feature>
<evidence type="ECO:0000313" key="3">
    <source>
        <dbReference type="Proteomes" id="UP001154282"/>
    </source>
</evidence>
<sequence length="88" mass="9608">MAENQQRLALSNGCLGSAIYSVFLRGCWASFITEKSRAVEGLSFGLQRVSIVQGKRFLAVEGFTDRIVICGGGSLVFSFLYSVFVYLA</sequence>
<dbReference type="EMBL" id="CAMGYJ010000007">
    <property type="protein sequence ID" value="CAI0451881.1"/>
    <property type="molecule type" value="Genomic_DNA"/>
</dbReference>
<proteinExistence type="predicted"/>